<dbReference type="Gene3D" id="3.30.160.60">
    <property type="entry name" value="Classic Zinc Finger"/>
    <property type="match status" value="1"/>
</dbReference>
<comment type="subunit">
    <text evidence="3">Component of the oligosaccharyltransferase (OST) complex. OST exists in two different complex forms which contain common core subunits RPN1, RPN2, OST48, OST4, DAD1 and TMEM258, either STT3A or STT3B as catalytic subunits, and form-specific accessory subunits. STT3A complex assembly occurs through the formation of 3 subcomplexes. Subcomplex 1 contains RPN1 and TMEM258, subcomplex 2 contains the STT3A-specific subunits STT3A, DC2/OSTC, and KCP2 as well as the core subunit OST4, and subcomplex 3 contains RPN2, DAD1, and OST48. The STT3A complex can form stable complexes with the Sec61 complex or with both the Sec61 and TRAP complexes. Interacts with DDI2. Interacts with TMEM35A/NACHO.</text>
</comment>
<feature type="compositionally biased region" description="Acidic residues" evidence="5">
    <location>
        <begin position="840"/>
        <end position="849"/>
    </location>
</feature>
<dbReference type="Pfam" id="PF05817">
    <property type="entry name" value="Ribophorin_II"/>
    <property type="match status" value="1"/>
</dbReference>
<evidence type="ECO:0000259" key="7">
    <source>
        <dbReference type="PROSITE" id="PS50157"/>
    </source>
</evidence>
<dbReference type="Pfam" id="PF23860">
    <property type="entry name" value="Ribophorin_II_3rd"/>
    <property type="match status" value="1"/>
</dbReference>
<dbReference type="AlphaFoldDB" id="A0A9Q0M6N9"/>
<evidence type="ECO:0000256" key="5">
    <source>
        <dbReference type="SAM" id="MobiDB-lite"/>
    </source>
</evidence>
<dbReference type="GO" id="GO:0008270">
    <property type="term" value="F:zinc ion binding"/>
    <property type="evidence" value="ECO:0007669"/>
    <property type="project" value="UniProtKB-KW"/>
</dbReference>
<accession>A0A9Q0M6N9</accession>
<dbReference type="InterPro" id="IPR013087">
    <property type="entry name" value="Znf_C2H2_type"/>
</dbReference>
<dbReference type="SUPFAM" id="SSF57667">
    <property type="entry name" value="beta-beta-alpha zinc fingers"/>
    <property type="match status" value="1"/>
</dbReference>
<dbReference type="InterPro" id="IPR055373">
    <property type="entry name" value="Ribophorin_II_N"/>
</dbReference>
<dbReference type="PANTHER" id="PTHR12640">
    <property type="entry name" value="RIBOPHORIN II"/>
    <property type="match status" value="1"/>
</dbReference>
<dbReference type="Pfam" id="PF23861">
    <property type="entry name" value="Ribophorin_II_2nd"/>
    <property type="match status" value="1"/>
</dbReference>
<evidence type="ECO:0000256" key="1">
    <source>
        <dbReference type="ARBA" id="ARBA00017612"/>
    </source>
</evidence>
<feature type="compositionally biased region" description="Low complexity" evidence="5">
    <location>
        <begin position="781"/>
        <end position="819"/>
    </location>
</feature>
<dbReference type="GO" id="GO:0008250">
    <property type="term" value="C:oligosaccharyltransferase complex"/>
    <property type="evidence" value="ECO:0007669"/>
    <property type="project" value="InterPro"/>
</dbReference>
<dbReference type="Proteomes" id="UP001142055">
    <property type="component" value="Chromosome 2"/>
</dbReference>
<feature type="chain" id="PRO_5040374057" description="Dolichyl-diphosphooligosaccharide--protein glycosyltransferase subunit 2" evidence="6">
    <location>
        <begin position="22"/>
        <end position="1074"/>
    </location>
</feature>
<keyword evidence="4" id="KW-0863">Zinc-finger</keyword>
<feature type="compositionally biased region" description="Polar residues" evidence="5">
    <location>
        <begin position="868"/>
        <end position="884"/>
    </location>
</feature>
<evidence type="ECO:0000256" key="2">
    <source>
        <dbReference type="ARBA" id="ARBA00030216"/>
    </source>
</evidence>
<dbReference type="PANTHER" id="PTHR12640:SF0">
    <property type="entry name" value="DOLICHYL-DIPHOSPHOOLIGOSACCHARIDE--PROTEIN GLYCOSYLTRANSFERASE SUBUNIT 2"/>
    <property type="match status" value="1"/>
</dbReference>
<name>A0A9Q0M6N9_BLOTA</name>
<gene>
    <name evidence="8" type="ORF">RDWZM_005794</name>
</gene>
<evidence type="ECO:0000256" key="6">
    <source>
        <dbReference type="SAM" id="SignalP"/>
    </source>
</evidence>
<feature type="compositionally biased region" description="Polar residues" evidence="5">
    <location>
        <begin position="905"/>
        <end position="914"/>
    </location>
</feature>
<feature type="domain" description="C2H2-type" evidence="7">
    <location>
        <begin position="1006"/>
        <end position="1033"/>
    </location>
</feature>
<dbReference type="PROSITE" id="PS50157">
    <property type="entry name" value="ZINC_FINGER_C2H2_2"/>
    <property type="match status" value="1"/>
</dbReference>
<keyword evidence="4" id="KW-0479">Metal-binding</keyword>
<dbReference type="EMBL" id="JAPWDV010000002">
    <property type="protein sequence ID" value="KAJ6219982.1"/>
    <property type="molecule type" value="Genomic_DNA"/>
</dbReference>
<evidence type="ECO:0000313" key="8">
    <source>
        <dbReference type="EMBL" id="KAJ6219982.1"/>
    </source>
</evidence>
<feature type="signal peptide" evidence="6">
    <location>
        <begin position="1"/>
        <end position="21"/>
    </location>
</feature>
<dbReference type="InterPro" id="IPR008814">
    <property type="entry name" value="Swp1"/>
</dbReference>
<reference evidence="8" key="1">
    <citation type="submission" date="2022-12" db="EMBL/GenBank/DDBJ databases">
        <title>Genome assemblies of Blomia tropicalis.</title>
        <authorList>
            <person name="Cui Y."/>
        </authorList>
    </citation>
    <scope>NUCLEOTIDE SEQUENCE</scope>
    <source>
        <tissue evidence="8">Adult mites</tissue>
    </source>
</reference>
<dbReference type="GO" id="GO:0006487">
    <property type="term" value="P:protein N-linked glycosylation"/>
    <property type="evidence" value="ECO:0007669"/>
    <property type="project" value="TreeGrafter"/>
</dbReference>
<keyword evidence="4" id="KW-0862">Zinc</keyword>
<dbReference type="SMART" id="SM00355">
    <property type="entry name" value="ZnF_C2H2"/>
    <property type="match status" value="2"/>
</dbReference>
<dbReference type="PROSITE" id="PS00028">
    <property type="entry name" value="ZINC_FINGER_C2H2_1"/>
    <property type="match status" value="1"/>
</dbReference>
<feature type="compositionally biased region" description="Acidic residues" evidence="5">
    <location>
        <begin position="887"/>
        <end position="899"/>
    </location>
</feature>
<protein>
    <recommendedName>
        <fullName evidence="1">Dolichyl-diphosphooligosaccharide--protein glycosyltransferase subunit 2</fullName>
    </recommendedName>
    <alternativeName>
        <fullName evidence="2">Dolichyl-diphosphooligosaccharide--protein glycosyltransferase 63 kDa subunit</fullName>
    </alternativeName>
</protein>
<keyword evidence="9" id="KW-1185">Reference proteome</keyword>
<evidence type="ECO:0000256" key="4">
    <source>
        <dbReference type="PROSITE-ProRule" id="PRU00042"/>
    </source>
</evidence>
<evidence type="ECO:0000256" key="3">
    <source>
        <dbReference type="ARBA" id="ARBA00046750"/>
    </source>
</evidence>
<proteinExistence type="predicted"/>
<dbReference type="InterPro" id="IPR055375">
    <property type="entry name" value="Ribophorin_II_2nd"/>
</dbReference>
<dbReference type="InterPro" id="IPR036236">
    <property type="entry name" value="Znf_C2H2_sf"/>
</dbReference>
<organism evidence="8 9">
    <name type="scientific">Blomia tropicalis</name>
    <name type="common">Mite</name>
    <dbReference type="NCBI Taxonomy" id="40697"/>
    <lineage>
        <taxon>Eukaryota</taxon>
        <taxon>Metazoa</taxon>
        <taxon>Ecdysozoa</taxon>
        <taxon>Arthropoda</taxon>
        <taxon>Chelicerata</taxon>
        <taxon>Arachnida</taxon>
        <taxon>Acari</taxon>
        <taxon>Acariformes</taxon>
        <taxon>Sarcoptiformes</taxon>
        <taxon>Astigmata</taxon>
        <taxon>Glycyphagoidea</taxon>
        <taxon>Echimyopodidae</taxon>
        <taxon>Blomia</taxon>
    </lineage>
</organism>
<keyword evidence="6" id="KW-0732">Signal</keyword>
<comment type="caution">
    <text evidence="8">The sequence shown here is derived from an EMBL/GenBank/DDBJ whole genome shotgun (WGS) entry which is preliminary data.</text>
</comment>
<sequence length="1074" mass="120163">MKISFILATIVVMIVTQMTTATESKDFLTDADKIRLKKVASLSEPLSNNDLQTIYYHLHVNSMLEKSATIDSGKICSHVQSQQTDLNVETIYFLTSISKLLSNCQLDTAKIFAKLQTLAGTESTVLELYRIASSLANLGKPIDSAKFSKLLVAAMKRDETLLNTGLAFQLASKFSKAEDRNVFVEKIGDTIVQADEINGKLLQFEGGLGVSAAIVNGIYQLATASNKPIGITNEQALKLVNYFLSRKYVLTAKGASEVIESLSLFANNKYHIPLIVSKYGSSSLSAENSILTIKVTNVLGLPVGPVTVTGTTLTPQGEKTSLLKDIAFKPVTGDSTLFAYDFFEKPLPSGFYSLKVNAIPTKSDSRIFGNSLVEIKLSILTQVDIVNAELNIADSETGSRSNKLSFPSAISETLEADYSQRIQLKFQLKDRLDNSKNVRAHQAFLHFHNEQTKQEIVFIAEQDSLGTYKVDLNLQVRSKDFNNLSGKYKLSLIIGDALVMNSINWQMATIQIQFSAGSQPTSTGSSTSSEYTAKPEIRHIFREQEKRPHPVVSNFFTFLVMLPFVGLFVMDFNVRLCIAWDYSAEEYWSKDVEYIVGRPDPVASAANARGNVLPCWHFDVASCLSPWPWIYQFGRLHVGWMVVWSVLVDLCPDRRPALPIGILCPDTAQCKVDSSKVDTVLVDGVAKDFENVRLMTSFRMTKRQKKTAAIAKRTTEPTISISIIICLHWNDPRFGIPSLPLNYPNFNFNKKRKRQRLQYALNNNLSAINHNSQQHKTYSKNSSVTIQNNSVNNNHSSNANLSIVQQQRQRDQQQQQQQQPETTKEEIINGSSGGIVETVESSDEEDDEGNNSSSKSVSIEKNFFGGVNSPNFKGLNQQQHSTGVFDNDNDNDREDSEEFEPTKLLEQSMSTPENTGVDYSPENNQEVESGDDDEAEENSKGFIMDDEYSSNNSNNNLNIPVGMNNFANQFISNNSNNSLNGSTNNVSRSIEEYEQLLAEIQQKNLTTCPICSKEFIKKSKLIRHYHTHFSDFRPKFSCVFCGKLFTTQDWCKRHALNCQLKQYQHVSHLDLFND</sequence>
<feature type="region of interest" description="Disordered" evidence="5">
    <location>
        <begin position="772"/>
        <end position="937"/>
    </location>
</feature>
<evidence type="ECO:0000313" key="9">
    <source>
        <dbReference type="Proteomes" id="UP001142055"/>
    </source>
</evidence>
<dbReference type="InterPro" id="IPR055374">
    <property type="entry name" value="Ribophorin_II_3rd"/>
</dbReference>